<accession>G9XTK4</accession>
<proteinExistence type="predicted"/>
<dbReference type="HOGENOM" id="CLU_3269024_0_0_9"/>
<evidence type="ECO:0000313" key="1">
    <source>
        <dbReference type="EMBL" id="EHL05005.1"/>
    </source>
</evidence>
<evidence type="ECO:0000313" key="2">
    <source>
        <dbReference type="Proteomes" id="UP000004416"/>
    </source>
</evidence>
<dbReference type="EMBL" id="AFZX01000109">
    <property type="protein sequence ID" value="EHL05005.1"/>
    <property type="molecule type" value="Genomic_DNA"/>
</dbReference>
<gene>
    <name evidence="1" type="ORF">HMPREF0322_04311</name>
</gene>
<dbReference type="Proteomes" id="UP000004416">
    <property type="component" value="Unassembled WGS sequence"/>
</dbReference>
<dbReference type="AlphaFoldDB" id="G9XTK4"/>
<name>G9XTK4_DESHA</name>
<protein>
    <submittedName>
        <fullName evidence="1">Uncharacterized protein</fullName>
    </submittedName>
</protein>
<sequence>MIVYSEAWGKGECIKLLIAFKNFIYGESWHRNCNKTRIRLY</sequence>
<reference evidence="1 2" key="1">
    <citation type="submission" date="2011-08" db="EMBL/GenBank/DDBJ databases">
        <authorList>
            <person name="Weinstock G."/>
            <person name="Sodergren E."/>
            <person name="Clifton S."/>
            <person name="Fulton L."/>
            <person name="Fulton B."/>
            <person name="Courtney L."/>
            <person name="Fronick C."/>
            <person name="Harrison M."/>
            <person name="Strong C."/>
            <person name="Farmer C."/>
            <person name="Delahaunty K."/>
            <person name="Markovic C."/>
            <person name="Hall O."/>
            <person name="Minx P."/>
            <person name="Tomlinson C."/>
            <person name="Mitreva M."/>
            <person name="Hou S."/>
            <person name="Chen J."/>
            <person name="Wollam A."/>
            <person name="Pepin K.H."/>
            <person name="Johnson M."/>
            <person name="Bhonagiri V."/>
            <person name="Zhang X."/>
            <person name="Suruliraj S."/>
            <person name="Warren W."/>
            <person name="Chinwalla A."/>
            <person name="Mardis E.R."/>
            <person name="Wilson R.K."/>
        </authorList>
    </citation>
    <scope>NUCLEOTIDE SEQUENCE [LARGE SCALE GENOMIC DNA]</scope>
    <source>
        <strain evidence="1 2">DP7</strain>
    </source>
</reference>
<comment type="caution">
    <text evidence="1">The sequence shown here is derived from an EMBL/GenBank/DDBJ whole genome shotgun (WGS) entry which is preliminary data.</text>
</comment>
<organism evidence="1 2">
    <name type="scientific">Desulfitobacterium hafniense DP7</name>
    <dbReference type="NCBI Taxonomy" id="537010"/>
    <lineage>
        <taxon>Bacteria</taxon>
        <taxon>Bacillati</taxon>
        <taxon>Bacillota</taxon>
        <taxon>Clostridia</taxon>
        <taxon>Eubacteriales</taxon>
        <taxon>Desulfitobacteriaceae</taxon>
        <taxon>Desulfitobacterium</taxon>
    </lineage>
</organism>